<accession>A0A1P9WTC6</accession>
<evidence type="ECO:0000256" key="1">
    <source>
        <dbReference type="ARBA" id="ARBA00004127"/>
    </source>
</evidence>
<keyword evidence="3 5" id="KW-1133">Transmembrane helix</keyword>
<keyword evidence="8" id="KW-1185">Reference proteome</keyword>
<dbReference type="Proteomes" id="UP000187941">
    <property type="component" value="Chromosome"/>
</dbReference>
<sequence length="321" mass="36260">MKNTLNHLRQFWFAEAPAERLAALRIVLGLFTLGYLLPRIGMYREMSQQTADLFEPIGAVSWLTAPLPPLLFDALLGLTLLATVAFLLGWKFRLTGPLFALLLLLTMCYRNSWSMIFHNDNIVVLHALILGFAPAADAWSVDSVRRARFGSLLFGRVPNRVDWQYGWPAKLMMAVATAPYFLSGIAKLAGPTGLGWVTGEVMRDQVATDTLRKIVLGTSSSDAIYWLYDQPLLFMLLGLTTMVVELGSPFALASRKWAMRWAVVAWLMHWGILFVMDITFRYQLFAAMYACFFPAEYAVRWVLARFSRTRSAEQQPVLSES</sequence>
<dbReference type="RefSeq" id="WP_077130074.1">
    <property type="nucleotide sequence ID" value="NZ_CP014263.1"/>
</dbReference>
<feature type="transmembrane region" description="Helical" evidence="5">
    <location>
        <begin position="21"/>
        <end position="37"/>
    </location>
</feature>
<evidence type="ECO:0000256" key="3">
    <source>
        <dbReference type="ARBA" id="ARBA00022989"/>
    </source>
</evidence>
<feature type="transmembrane region" description="Helical" evidence="5">
    <location>
        <begin position="282"/>
        <end position="303"/>
    </location>
</feature>
<protein>
    <recommendedName>
        <fullName evidence="6">HTTM-like domain-containing protein</fullName>
    </recommendedName>
</protein>
<evidence type="ECO:0000313" key="8">
    <source>
        <dbReference type="Proteomes" id="UP000187941"/>
    </source>
</evidence>
<reference evidence="7 8" key="1">
    <citation type="submission" date="2016-01" db="EMBL/GenBank/DDBJ databases">
        <authorList>
            <person name="Oliw E.H."/>
        </authorList>
    </citation>
    <scope>NUCLEOTIDE SEQUENCE [LARGE SCALE GENOMIC DNA]</scope>
    <source>
        <strain evidence="7 8">DY10</strain>
    </source>
</reference>
<dbReference type="InterPro" id="IPR011020">
    <property type="entry name" value="HTTM-like"/>
</dbReference>
<evidence type="ECO:0000256" key="2">
    <source>
        <dbReference type="ARBA" id="ARBA00022692"/>
    </source>
</evidence>
<keyword evidence="4 5" id="KW-0472">Membrane</keyword>
<evidence type="ECO:0000313" key="7">
    <source>
        <dbReference type="EMBL" id="AQG78635.1"/>
    </source>
</evidence>
<organism evidence="7 8">
    <name type="scientific">Spirosoma montaniterrae</name>
    <dbReference type="NCBI Taxonomy" id="1178516"/>
    <lineage>
        <taxon>Bacteria</taxon>
        <taxon>Pseudomonadati</taxon>
        <taxon>Bacteroidota</taxon>
        <taxon>Cytophagia</taxon>
        <taxon>Cytophagales</taxon>
        <taxon>Cytophagaceae</taxon>
        <taxon>Spirosoma</taxon>
    </lineage>
</organism>
<proteinExistence type="predicted"/>
<dbReference type="KEGG" id="smon:AWR27_04360"/>
<feature type="transmembrane region" description="Helical" evidence="5">
    <location>
        <begin position="97"/>
        <end position="116"/>
    </location>
</feature>
<dbReference type="GO" id="GO:0012505">
    <property type="term" value="C:endomembrane system"/>
    <property type="evidence" value="ECO:0007669"/>
    <property type="project" value="UniProtKB-SubCell"/>
</dbReference>
<gene>
    <name evidence="7" type="ORF">AWR27_04360</name>
</gene>
<evidence type="ECO:0000256" key="5">
    <source>
        <dbReference type="SAM" id="Phobius"/>
    </source>
</evidence>
<evidence type="ECO:0000259" key="6">
    <source>
        <dbReference type="SMART" id="SM00752"/>
    </source>
</evidence>
<feature type="domain" description="HTTM-like" evidence="6">
    <location>
        <begin position="13"/>
        <end position="297"/>
    </location>
</feature>
<evidence type="ECO:0000256" key="4">
    <source>
        <dbReference type="ARBA" id="ARBA00023136"/>
    </source>
</evidence>
<comment type="subcellular location">
    <subcellularLocation>
        <location evidence="1">Endomembrane system</location>
        <topology evidence="1">Multi-pass membrane protein</topology>
    </subcellularLocation>
</comment>
<feature type="transmembrane region" description="Helical" evidence="5">
    <location>
        <begin position="232"/>
        <end position="252"/>
    </location>
</feature>
<feature type="transmembrane region" description="Helical" evidence="5">
    <location>
        <begin position="122"/>
        <end position="144"/>
    </location>
</feature>
<feature type="transmembrane region" description="Helical" evidence="5">
    <location>
        <begin position="70"/>
        <end position="90"/>
    </location>
</feature>
<name>A0A1P9WTC6_9BACT</name>
<dbReference type="SMART" id="SM00752">
    <property type="entry name" value="HTTM"/>
    <property type="match status" value="1"/>
</dbReference>
<dbReference type="EMBL" id="CP014263">
    <property type="protein sequence ID" value="AQG78635.1"/>
    <property type="molecule type" value="Genomic_DNA"/>
</dbReference>
<keyword evidence="2 5" id="KW-0812">Transmembrane</keyword>
<feature type="transmembrane region" description="Helical" evidence="5">
    <location>
        <begin position="259"/>
        <end position="276"/>
    </location>
</feature>
<dbReference type="OrthoDB" id="4964748at2"/>
<dbReference type="AlphaFoldDB" id="A0A1P9WTC6"/>